<feature type="non-terminal residue" evidence="1">
    <location>
        <position position="101"/>
    </location>
</feature>
<dbReference type="Proteomes" id="UP000308600">
    <property type="component" value="Unassembled WGS sequence"/>
</dbReference>
<keyword evidence="2" id="KW-1185">Reference proteome</keyword>
<reference evidence="1 2" key="1">
    <citation type="journal article" date="2019" name="Nat. Ecol. Evol.">
        <title>Megaphylogeny resolves global patterns of mushroom evolution.</title>
        <authorList>
            <person name="Varga T."/>
            <person name="Krizsan K."/>
            <person name="Foldi C."/>
            <person name="Dima B."/>
            <person name="Sanchez-Garcia M."/>
            <person name="Sanchez-Ramirez S."/>
            <person name="Szollosi G.J."/>
            <person name="Szarkandi J.G."/>
            <person name="Papp V."/>
            <person name="Albert L."/>
            <person name="Andreopoulos W."/>
            <person name="Angelini C."/>
            <person name="Antonin V."/>
            <person name="Barry K.W."/>
            <person name="Bougher N.L."/>
            <person name="Buchanan P."/>
            <person name="Buyck B."/>
            <person name="Bense V."/>
            <person name="Catcheside P."/>
            <person name="Chovatia M."/>
            <person name="Cooper J."/>
            <person name="Damon W."/>
            <person name="Desjardin D."/>
            <person name="Finy P."/>
            <person name="Geml J."/>
            <person name="Haridas S."/>
            <person name="Hughes K."/>
            <person name="Justo A."/>
            <person name="Karasinski D."/>
            <person name="Kautmanova I."/>
            <person name="Kiss B."/>
            <person name="Kocsube S."/>
            <person name="Kotiranta H."/>
            <person name="LaButti K.M."/>
            <person name="Lechner B.E."/>
            <person name="Liimatainen K."/>
            <person name="Lipzen A."/>
            <person name="Lukacs Z."/>
            <person name="Mihaltcheva S."/>
            <person name="Morgado L.N."/>
            <person name="Niskanen T."/>
            <person name="Noordeloos M.E."/>
            <person name="Ohm R.A."/>
            <person name="Ortiz-Santana B."/>
            <person name="Ovrebo C."/>
            <person name="Racz N."/>
            <person name="Riley R."/>
            <person name="Savchenko A."/>
            <person name="Shiryaev A."/>
            <person name="Soop K."/>
            <person name="Spirin V."/>
            <person name="Szebenyi C."/>
            <person name="Tomsovsky M."/>
            <person name="Tulloss R.E."/>
            <person name="Uehling J."/>
            <person name="Grigoriev I.V."/>
            <person name="Vagvolgyi C."/>
            <person name="Papp T."/>
            <person name="Martin F.M."/>
            <person name="Miettinen O."/>
            <person name="Hibbett D.S."/>
            <person name="Nagy L.G."/>
        </authorList>
    </citation>
    <scope>NUCLEOTIDE SEQUENCE [LARGE SCALE GENOMIC DNA]</scope>
    <source>
        <strain evidence="1 2">NL-1719</strain>
    </source>
</reference>
<name>A0ACD3A032_9AGAR</name>
<dbReference type="EMBL" id="ML209095">
    <property type="protein sequence ID" value="TFK59050.1"/>
    <property type="molecule type" value="Genomic_DNA"/>
</dbReference>
<sequence>FGVWKRRFRLLNAASEYDLQTQAKIPLALAVLHNFIRKYDPTDEALTIGDYEGGRRCSVREGSEEVPEVVKEWLGGAISNTERKRAEKVRDEIAQKMWDQY</sequence>
<organism evidence="1 2">
    <name type="scientific">Pluteus cervinus</name>
    <dbReference type="NCBI Taxonomy" id="181527"/>
    <lineage>
        <taxon>Eukaryota</taxon>
        <taxon>Fungi</taxon>
        <taxon>Dikarya</taxon>
        <taxon>Basidiomycota</taxon>
        <taxon>Agaricomycotina</taxon>
        <taxon>Agaricomycetes</taxon>
        <taxon>Agaricomycetidae</taxon>
        <taxon>Agaricales</taxon>
        <taxon>Pluteineae</taxon>
        <taxon>Pluteaceae</taxon>
        <taxon>Pluteus</taxon>
    </lineage>
</organism>
<evidence type="ECO:0000313" key="1">
    <source>
        <dbReference type="EMBL" id="TFK59050.1"/>
    </source>
</evidence>
<proteinExistence type="predicted"/>
<evidence type="ECO:0000313" key="2">
    <source>
        <dbReference type="Proteomes" id="UP000308600"/>
    </source>
</evidence>
<feature type="non-terminal residue" evidence="1">
    <location>
        <position position="1"/>
    </location>
</feature>
<protein>
    <submittedName>
        <fullName evidence="1">Uncharacterized protein</fullName>
    </submittedName>
</protein>
<accession>A0ACD3A032</accession>
<gene>
    <name evidence="1" type="ORF">BDN72DRAFT_737181</name>
</gene>